<keyword evidence="3" id="KW-1185">Reference proteome</keyword>
<organism evidence="2 3">
    <name type="scientific">Cucurbita argyrosperma subsp. sororia</name>
    <dbReference type="NCBI Taxonomy" id="37648"/>
    <lineage>
        <taxon>Eukaryota</taxon>
        <taxon>Viridiplantae</taxon>
        <taxon>Streptophyta</taxon>
        <taxon>Embryophyta</taxon>
        <taxon>Tracheophyta</taxon>
        <taxon>Spermatophyta</taxon>
        <taxon>Magnoliopsida</taxon>
        <taxon>eudicotyledons</taxon>
        <taxon>Gunneridae</taxon>
        <taxon>Pentapetalae</taxon>
        <taxon>rosids</taxon>
        <taxon>fabids</taxon>
        <taxon>Cucurbitales</taxon>
        <taxon>Cucurbitaceae</taxon>
        <taxon>Cucurbiteae</taxon>
        <taxon>Cucurbita</taxon>
    </lineage>
</organism>
<name>A0AAV6M5U8_9ROSI</name>
<proteinExistence type="predicted"/>
<gene>
    <name evidence="2" type="ORF">SDJN03_26498</name>
</gene>
<reference evidence="2 3" key="1">
    <citation type="journal article" date="2021" name="Hortic Res">
        <title>The domestication of Cucurbita argyrosperma as revealed by the genome of its wild relative.</title>
        <authorList>
            <person name="Barrera-Redondo J."/>
            <person name="Sanchez-de la Vega G."/>
            <person name="Aguirre-Liguori J.A."/>
            <person name="Castellanos-Morales G."/>
            <person name="Gutierrez-Guerrero Y.T."/>
            <person name="Aguirre-Dugua X."/>
            <person name="Aguirre-Planter E."/>
            <person name="Tenaillon M.I."/>
            <person name="Lira-Saade R."/>
            <person name="Eguiarte L.E."/>
        </authorList>
    </citation>
    <scope>NUCLEOTIDE SEQUENCE [LARGE SCALE GENOMIC DNA]</scope>
    <source>
        <strain evidence="2">JBR-2021</strain>
    </source>
</reference>
<feature type="non-terminal residue" evidence="2">
    <location>
        <position position="1"/>
    </location>
</feature>
<accession>A0AAV6M5U8</accession>
<sequence>MAALKSLVSVALLALLLFSESLTASAVDRSGDSNSLTGMLRRNVLQTAAHQIADNSVESSPERKMNVHIKRRMRPVATGTRSSAANRSRIASIGVGSVLVVLGLFL</sequence>
<dbReference type="AlphaFoldDB" id="A0AAV6M5U8"/>
<evidence type="ECO:0000256" key="1">
    <source>
        <dbReference type="SAM" id="SignalP"/>
    </source>
</evidence>
<feature type="chain" id="PRO_5043753378" evidence="1">
    <location>
        <begin position="27"/>
        <end position="106"/>
    </location>
</feature>
<comment type="caution">
    <text evidence="2">The sequence shown here is derived from an EMBL/GenBank/DDBJ whole genome shotgun (WGS) entry which is preliminary data.</text>
</comment>
<protein>
    <submittedName>
        <fullName evidence="2">Uncharacterized protein</fullName>
    </submittedName>
</protein>
<feature type="signal peptide" evidence="1">
    <location>
        <begin position="1"/>
        <end position="26"/>
    </location>
</feature>
<dbReference type="Proteomes" id="UP000685013">
    <property type="component" value="Chromosome 17"/>
</dbReference>
<evidence type="ECO:0000313" key="2">
    <source>
        <dbReference type="EMBL" id="KAG6575859.1"/>
    </source>
</evidence>
<keyword evidence="1" id="KW-0732">Signal</keyword>
<dbReference type="EMBL" id="JAGKQH010000017">
    <property type="protein sequence ID" value="KAG6575859.1"/>
    <property type="molecule type" value="Genomic_DNA"/>
</dbReference>
<evidence type="ECO:0000313" key="3">
    <source>
        <dbReference type="Proteomes" id="UP000685013"/>
    </source>
</evidence>